<comment type="similarity">
    <text evidence="1 5">Belongs to the peptidase C14A family.</text>
</comment>
<dbReference type="SUPFAM" id="SSF52129">
    <property type="entry name" value="Caspase-like"/>
    <property type="match status" value="1"/>
</dbReference>
<dbReference type="PANTHER" id="PTHR47901">
    <property type="entry name" value="CASPASE RECRUITMENT DOMAIN-CONTAINING PROTEIN 18"/>
    <property type="match status" value="1"/>
</dbReference>
<dbReference type="AlphaFoldDB" id="A0A914CJC2"/>
<evidence type="ECO:0000313" key="8">
    <source>
        <dbReference type="Proteomes" id="UP000887540"/>
    </source>
</evidence>
<evidence type="ECO:0000259" key="6">
    <source>
        <dbReference type="PROSITE" id="PS50207"/>
    </source>
</evidence>
<dbReference type="InterPro" id="IPR033139">
    <property type="entry name" value="Caspase_cys_AS"/>
</dbReference>
<accession>A0A914CJC2</accession>
<dbReference type="PROSITE" id="PS01122">
    <property type="entry name" value="CASPASE_CYS"/>
    <property type="match status" value="1"/>
</dbReference>
<dbReference type="InterPro" id="IPR001309">
    <property type="entry name" value="Pept_C14_p20"/>
</dbReference>
<proteinExistence type="inferred from homology"/>
<keyword evidence="2" id="KW-0645">Protease</keyword>
<dbReference type="GO" id="GO:0006915">
    <property type="term" value="P:apoptotic process"/>
    <property type="evidence" value="ECO:0007669"/>
    <property type="project" value="UniProtKB-KW"/>
</dbReference>
<evidence type="ECO:0000256" key="4">
    <source>
        <dbReference type="ARBA" id="ARBA00022801"/>
    </source>
</evidence>
<name>A0A914CJC2_9BILA</name>
<reference evidence="9" key="1">
    <citation type="submission" date="2022-11" db="UniProtKB">
        <authorList>
            <consortium name="WormBaseParasite"/>
        </authorList>
    </citation>
    <scope>IDENTIFICATION</scope>
</reference>
<evidence type="ECO:0000256" key="3">
    <source>
        <dbReference type="ARBA" id="ARBA00022703"/>
    </source>
</evidence>
<dbReference type="Gene3D" id="3.40.50.1460">
    <property type="match status" value="1"/>
</dbReference>
<dbReference type="Pfam" id="PF00656">
    <property type="entry name" value="Peptidase_C14"/>
    <property type="match status" value="1"/>
</dbReference>
<keyword evidence="8" id="KW-1185">Reference proteome</keyword>
<organism evidence="8 9">
    <name type="scientific">Acrobeloides nanus</name>
    <dbReference type="NCBI Taxonomy" id="290746"/>
    <lineage>
        <taxon>Eukaryota</taxon>
        <taxon>Metazoa</taxon>
        <taxon>Ecdysozoa</taxon>
        <taxon>Nematoda</taxon>
        <taxon>Chromadorea</taxon>
        <taxon>Rhabditida</taxon>
        <taxon>Tylenchina</taxon>
        <taxon>Cephalobomorpha</taxon>
        <taxon>Cephaloboidea</taxon>
        <taxon>Cephalobidae</taxon>
        <taxon>Acrobeloides</taxon>
    </lineage>
</organism>
<dbReference type="InterPro" id="IPR002138">
    <property type="entry name" value="Pept_C14_p10"/>
</dbReference>
<protein>
    <submittedName>
        <fullName evidence="9">Caspase-3</fullName>
    </submittedName>
</protein>
<dbReference type="WBParaSite" id="ACRNAN_scaffold11057.g29994.t1">
    <property type="protein sequence ID" value="ACRNAN_scaffold11057.g29994.t1"/>
    <property type="gene ID" value="ACRNAN_scaffold11057.g29994"/>
</dbReference>
<dbReference type="PROSITE" id="PS50207">
    <property type="entry name" value="CASPASE_P10"/>
    <property type="match status" value="1"/>
</dbReference>
<keyword evidence="4" id="KW-0378">Hydrolase</keyword>
<dbReference type="Proteomes" id="UP000887540">
    <property type="component" value="Unplaced"/>
</dbReference>
<keyword evidence="3" id="KW-0053">Apoptosis</keyword>
<dbReference type="GO" id="GO:0004197">
    <property type="term" value="F:cysteine-type endopeptidase activity"/>
    <property type="evidence" value="ECO:0007669"/>
    <property type="project" value="InterPro"/>
</dbReference>
<feature type="domain" description="Caspase family p20" evidence="7">
    <location>
        <begin position="15"/>
        <end position="144"/>
    </location>
</feature>
<evidence type="ECO:0000256" key="1">
    <source>
        <dbReference type="ARBA" id="ARBA00010134"/>
    </source>
</evidence>
<sequence length="290" mass="33099">MTSSGAVIYPHFAETKGLAIIINEFTWIPNREGDRIGSDIDAQNLEELFKAMNFEIYEGGTIVDLKKDEIVERLKAFANDKRHMKYDSCIVVIMGHGDDGTICDIHGEEIDIDHEILSLFNGDNAGDLVEKPKFFIFQACRGGNSDAGAVISSHQQEVNRQKLSSFLKYQSGMVLNKISNLLLKKSPAHGSQRVPIYSDFFVFYATVPTMVSYRHWTGSEFIDSISKVFYKFAHKYDLEDMAIIIKRRVGSQEIKIINKQTQEEEIKFQQPQFVTTNSKKYFMFPSVHIE</sequence>
<feature type="domain" description="Caspase family p10" evidence="6">
    <location>
        <begin position="190"/>
        <end position="285"/>
    </location>
</feature>
<evidence type="ECO:0000259" key="7">
    <source>
        <dbReference type="PROSITE" id="PS50208"/>
    </source>
</evidence>
<dbReference type="GO" id="GO:0006508">
    <property type="term" value="P:proteolysis"/>
    <property type="evidence" value="ECO:0007669"/>
    <property type="project" value="UniProtKB-KW"/>
</dbReference>
<dbReference type="SMART" id="SM00115">
    <property type="entry name" value="CASc"/>
    <property type="match status" value="1"/>
</dbReference>
<dbReference type="PANTHER" id="PTHR47901:SF8">
    <property type="entry name" value="CASPASE-3"/>
    <property type="match status" value="1"/>
</dbReference>
<evidence type="ECO:0000256" key="5">
    <source>
        <dbReference type="RuleBase" id="RU003971"/>
    </source>
</evidence>
<dbReference type="InterPro" id="IPR002398">
    <property type="entry name" value="Pept_C14"/>
</dbReference>
<evidence type="ECO:0000313" key="9">
    <source>
        <dbReference type="WBParaSite" id="ACRNAN_scaffold11057.g29994.t1"/>
    </source>
</evidence>
<dbReference type="InterPro" id="IPR029030">
    <property type="entry name" value="Caspase-like_dom_sf"/>
</dbReference>
<dbReference type="PROSITE" id="PS50208">
    <property type="entry name" value="CASPASE_P20"/>
    <property type="match status" value="1"/>
</dbReference>
<dbReference type="InterPro" id="IPR011600">
    <property type="entry name" value="Pept_C14_caspase"/>
</dbReference>
<evidence type="ECO:0000256" key="2">
    <source>
        <dbReference type="ARBA" id="ARBA00022670"/>
    </source>
</evidence>
<dbReference type="InterPro" id="IPR015917">
    <property type="entry name" value="Pept_C14A"/>
</dbReference>
<dbReference type="PRINTS" id="PR00376">
    <property type="entry name" value="IL1BCENZYME"/>
</dbReference>